<evidence type="ECO:0000256" key="6">
    <source>
        <dbReference type="ARBA" id="ARBA00022843"/>
    </source>
</evidence>
<evidence type="ECO:0000256" key="13">
    <source>
        <dbReference type="SAM" id="MobiDB-lite"/>
    </source>
</evidence>
<dbReference type="Proteomes" id="UP001153636">
    <property type="component" value="Chromosome 3"/>
</dbReference>
<dbReference type="SMART" id="SM00385">
    <property type="entry name" value="CYCLIN"/>
    <property type="match status" value="1"/>
</dbReference>
<feature type="compositionally biased region" description="Basic residues" evidence="13">
    <location>
        <begin position="756"/>
        <end position="774"/>
    </location>
</feature>
<keyword evidence="5" id="KW-0132">Cell division</keyword>
<dbReference type="GO" id="GO:0016538">
    <property type="term" value="F:cyclin-dependent protein serine/threonine kinase regulator activity"/>
    <property type="evidence" value="ECO:0007669"/>
    <property type="project" value="InterPro"/>
</dbReference>
<accession>A0A9P0GEN0</accession>
<feature type="compositionally biased region" description="Basic and acidic residues" evidence="13">
    <location>
        <begin position="481"/>
        <end position="493"/>
    </location>
</feature>
<evidence type="ECO:0000256" key="7">
    <source>
        <dbReference type="ARBA" id="ARBA00023015"/>
    </source>
</evidence>
<evidence type="ECO:0000256" key="8">
    <source>
        <dbReference type="ARBA" id="ARBA00023127"/>
    </source>
</evidence>
<feature type="compositionally biased region" description="Basic and acidic residues" evidence="13">
    <location>
        <begin position="671"/>
        <end position="687"/>
    </location>
</feature>
<feature type="compositionally biased region" description="Basic and acidic residues" evidence="13">
    <location>
        <begin position="404"/>
        <end position="428"/>
    </location>
</feature>
<dbReference type="InterPro" id="IPR006671">
    <property type="entry name" value="Cyclin_N"/>
</dbReference>
<reference evidence="15" key="1">
    <citation type="submission" date="2022-01" db="EMBL/GenBank/DDBJ databases">
        <authorList>
            <person name="King R."/>
        </authorList>
    </citation>
    <scope>NUCLEOTIDE SEQUENCE</scope>
</reference>
<feature type="compositionally biased region" description="Basic and acidic residues" evidence="13">
    <location>
        <begin position="276"/>
        <end position="291"/>
    </location>
</feature>
<feature type="compositionally biased region" description="Basic and acidic residues" evidence="13">
    <location>
        <begin position="308"/>
        <end position="331"/>
    </location>
</feature>
<sequence>MANLSNPSDRWYFTKEQLEGTPSRKCGFDSHKELSNRQQAANFIQDMGQRLKVSQLCINTAIVYMHRFYVFHSFTHFPWLQMAAAALFLAAKVEEQPRKLEYVIRVANMCKNVRDTNIDVTSERYISQSQDLVFNENVLLQTLGFDVAIDHPHTHVVRCCHLVRASKDLAQTSYFMASNSLHLTTMCIQYKPTVVACFCILVACKWSNWEIPLSNEKKEWYSYVDPTVTAELLQQLTEEFLVIFEKCPSRLKEKIMAIADNVNHIPNLHINSPFDTDPKKIVSKDDKDGHSHRSSSGMDDPHKHRSSRPHEMSGQHQRDKERERSNRERLSHQQKSIMGSSGSGTLGSSNSGQIKSSSHGGHHRPPIDSKMKPPSRPPPMAYPQPKDILREAATRDSPFGLARDATREYPKDPHLARSEKELNKRDYLMKNNQTNQNEGNSANYDHRMSYNDKLKYEKPRLDPNGRPRIDPTKTATAPPSNRDESKSHLENIKKHLNAGTHDKNGGHPKPTSNHHDMLKSVPKQTVSPAVAPVKGTHSNSYAPPANSDVKVKPEPVTVKEEVQIPPVIKRPSLFSPEKSPPHKHSMPNTPDIGLLSPLISPIETKRERNYSSSSEPELRPVMKKIDQVEGFENVIRDSTIGITKIDQSPDVVGKVKTEIFSPTSVKSEPITPKELKTETVSPREVKQEAVNSNGDIKASSSSNTNNNRSSTINGLESTDPIVISNLLKEASTISHLGATLAPEPVPSQDQTDKSLNHYHHKSKKKNKDKHKHKDKNREDKEKKKKHKDKDREKHKHKDKTAVDVPPPPVESLKIIIPKDKIIHVESSQPLQSQGLKIKIPKNKIDNISELSQSSAQQQLHPPVGIKLKIPKEMFNNCVNLDSGVGKKRDRERSSPSEGPPSKMHKSSIKESKTNGKYSNSHKVDGDTSVHRLAESKYIYKTSTS</sequence>
<feature type="domain" description="Cyclin-like" evidence="14">
    <location>
        <begin position="42"/>
        <end position="141"/>
    </location>
</feature>
<evidence type="ECO:0000259" key="14">
    <source>
        <dbReference type="SMART" id="SM00385"/>
    </source>
</evidence>
<evidence type="ECO:0000256" key="11">
    <source>
        <dbReference type="ARBA" id="ARBA00023306"/>
    </source>
</evidence>
<feature type="compositionally biased region" description="Low complexity" evidence="13">
    <location>
        <begin position="699"/>
        <end position="713"/>
    </location>
</feature>
<feature type="compositionally biased region" description="Basic and acidic residues" evidence="13">
    <location>
        <begin position="549"/>
        <end position="562"/>
    </location>
</feature>
<keyword evidence="7" id="KW-0805">Transcription regulation</keyword>
<keyword evidence="4" id="KW-0597">Phosphoprotein</keyword>
<feature type="region of interest" description="Disordered" evidence="13">
    <location>
        <begin position="267"/>
        <end position="596"/>
    </location>
</feature>
<dbReference type="InterPro" id="IPR013763">
    <property type="entry name" value="Cyclin-like_dom"/>
</dbReference>
<feature type="compositionally biased region" description="Basic and acidic residues" evidence="13">
    <location>
        <begin position="444"/>
        <end position="471"/>
    </location>
</feature>
<dbReference type="GO" id="GO:0051301">
    <property type="term" value="P:cell division"/>
    <property type="evidence" value="ECO:0007669"/>
    <property type="project" value="UniProtKB-KW"/>
</dbReference>
<evidence type="ECO:0000256" key="12">
    <source>
        <dbReference type="RuleBase" id="RU000383"/>
    </source>
</evidence>
<gene>
    <name evidence="15" type="ORF">PSYICH_LOCUS9471</name>
</gene>
<comment type="subcellular location">
    <subcellularLocation>
        <location evidence="1">Nucleus</location>
    </subcellularLocation>
</comment>
<keyword evidence="16" id="KW-1185">Reference proteome</keyword>
<keyword evidence="6" id="KW-0832">Ubl conjugation</keyword>
<proteinExistence type="inferred from homology"/>
<organism evidence="15 16">
    <name type="scientific">Psylliodes chrysocephalus</name>
    <dbReference type="NCBI Taxonomy" id="3402493"/>
    <lineage>
        <taxon>Eukaryota</taxon>
        <taxon>Metazoa</taxon>
        <taxon>Ecdysozoa</taxon>
        <taxon>Arthropoda</taxon>
        <taxon>Hexapoda</taxon>
        <taxon>Insecta</taxon>
        <taxon>Pterygota</taxon>
        <taxon>Neoptera</taxon>
        <taxon>Endopterygota</taxon>
        <taxon>Coleoptera</taxon>
        <taxon>Polyphaga</taxon>
        <taxon>Cucujiformia</taxon>
        <taxon>Chrysomeloidea</taxon>
        <taxon>Chrysomelidae</taxon>
        <taxon>Galerucinae</taxon>
        <taxon>Alticini</taxon>
        <taxon>Psylliodes</taxon>
    </lineage>
</organism>
<feature type="region of interest" description="Disordered" evidence="13">
    <location>
        <begin position="739"/>
        <end position="811"/>
    </location>
</feature>
<feature type="region of interest" description="Disordered" evidence="13">
    <location>
        <begin position="659"/>
        <end position="717"/>
    </location>
</feature>
<dbReference type="AlphaFoldDB" id="A0A9P0GEN0"/>
<keyword evidence="9" id="KW-0804">Transcription</keyword>
<feature type="region of interest" description="Disordered" evidence="13">
    <location>
        <begin position="880"/>
        <end position="944"/>
    </location>
</feature>
<comment type="similarity">
    <text evidence="2">Belongs to the cyclin family. Cyclin C subfamily.</text>
</comment>
<evidence type="ECO:0000256" key="10">
    <source>
        <dbReference type="ARBA" id="ARBA00023242"/>
    </source>
</evidence>
<keyword evidence="11" id="KW-0131">Cell cycle</keyword>
<dbReference type="Gene3D" id="1.10.472.10">
    <property type="entry name" value="Cyclin-like"/>
    <property type="match status" value="2"/>
</dbReference>
<dbReference type="GO" id="GO:0005634">
    <property type="term" value="C:nucleus"/>
    <property type="evidence" value="ECO:0007669"/>
    <property type="project" value="UniProtKB-SubCell"/>
</dbReference>
<protein>
    <recommendedName>
        <fullName evidence="14">Cyclin-like domain-containing protein</fullName>
    </recommendedName>
</protein>
<evidence type="ECO:0000256" key="2">
    <source>
        <dbReference type="ARBA" id="ARBA00008638"/>
    </source>
</evidence>
<feature type="compositionally biased region" description="Low complexity" evidence="13">
    <location>
        <begin position="346"/>
        <end position="359"/>
    </location>
</feature>
<feature type="compositionally biased region" description="Basic residues" evidence="13">
    <location>
        <begin position="782"/>
        <end position="798"/>
    </location>
</feature>
<dbReference type="GO" id="GO:0006357">
    <property type="term" value="P:regulation of transcription by RNA polymerase II"/>
    <property type="evidence" value="ECO:0007669"/>
    <property type="project" value="InterPro"/>
</dbReference>
<dbReference type="CDD" id="cd20538">
    <property type="entry name" value="CYCLIN_CCNT_rpt1"/>
    <property type="match status" value="1"/>
</dbReference>
<dbReference type="InterPro" id="IPR036915">
    <property type="entry name" value="Cyclin-like_sf"/>
</dbReference>
<dbReference type="SUPFAM" id="SSF47954">
    <property type="entry name" value="Cyclin-like"/>
    <property type="match status" value="2"/>
</dbReference>
<dbReference type="PANTHER" id="PTHR10026">
    <property type="entry name" value="CYCLIN"/>
    <property type="match status" value="1"/>
</dbReference>
<dbReference type="Pfam" id="PF21797">
    <property type="entry name" value="CycT2-like_C"/>
    <property type="match status" value="1"/>
</dbReference>
<keyword evidence="10" id="KW-0539">Nucleus</keyword>
<keyword evidence="8 12" id="KW-0195">Cyclin</keyword>
<evidence type="ECO:0000313" key="16">
    <source>
        <dbReference type="Proteomes" id="UP001153636"/>
    </source>
</evidence>
<dbReference type="FunFam" id="1.10.472.10:FF:000004">
    <property type="entry name" value="Cyclin T2"/>
    <property type="match status" value="1"/>
</dbReference>
<feature type="compositionally biased region" description="Basic and acidic residues" evidence="13">
    <location>
        <begin position="884"/>
        <end position="894"/>
    </location>
</feature>
<evidence type="ECO:0000256" key="9">
    <source>
        <dbReference type="ARBA" id="ARBA00023163"/>
    </source>
</evidence>
<name>A0A9P0GEN0_9CUCU</name>
<evidence type="ECO:0000256" key="3">
    <source>
        <dbReference type="ARBA" id="ARBA00022499"/>
    </source>
</evidence>
<dbReference type="EMBL" id="OV651815">
    <property type="protein sequence ID" value="CAH1108081.1"/>
    <property type="molecule type" value="Genomic_DNA"/>
</dbReference>
<evidence type="ECO:0000256" key="1">
    <source>
        <dbReference type="ARBA" id="ARBA00004123"/>
    </source>
</evidence>
<keyword evidence="3" id="KW-1017">Isopeptide bond</keyword>
<dbReference type="FunFam" id="1.10.472.10:FF:000009">
    <property type="entry name" value="cyclin-T2 isoform X1"/>
    <property type="match status" value="1"/>
</dbReference>
<dbReference type="InterPro" id="IPR043198">
    <property type="entry name" value="Cyclin/Ssn8"/>
</dbReference>
<evidence type="ECO:0000313" key="15">
    <source>
        <dbReference type="EMBL" id="CAH1108081.1"/>
    </source>
</evidence>
<feature type="compositionally biased region" description="Basic and acidic residues" evidence="13">
    <location>
        <begin position="921"/>
        <end position="934"/>
    </location>
</feature>
<evidence type="ECO:0000256" key="5">
    <source>
        <dbReference type="ARBA" id="ARBA00022618"/>
    </source>
</evidence>
<feature type="compositionally biased region" description="Polar residues" evidence="13">
    <location>
        <begin position="430"/>
        <end position="443"/>
    </location>
</feature>
<dbReference type="OrthoDB" id="25002at2759"/>
<dbReference type="Pfam" id="PF00134">
    <property type="entry name" value="Cyclin_N"/>
    <property type="match status" value="1"/>
</dbReference>
<evidence type="ECO:0000256" key="4">
    <source>
        <dbReference type="ARBA" id="ARBA00022553"/>
    </source>
</evidence>